<name>A0A1Q8RHB2_9PEZI</name>
<dbReference type="InterPro" id="IPR007568">
    <property type="entry name" value="RTA1"/>
</dbReference>
<dbReference type="OrthoDB" id="5384040at2759"/>
<keyword evidence="7" id="KW-1185">Reference proteome</keyword>
<gene>
    <name evidence="6" type="ORF">CCHL11_08750</name>
</gene>
<dbReference type="PANTHER" id="PTHR31465">
    <property type="entry name" value="PROTEIN RTA1-RELATED"/>
    <property type="match status" value="1"/>
</dbReference>
<feature type="transmembrane region" description="Helical" evidence="5">
    <location>
        <begin position="663"/>
        <end position="683"/>
    </location>
</feature>
<organism evidence="6 7">
    <name type="scientific">Colletotrichum chlorophyti</name>
    <dbReference type="NCBI Taxonomy" id="708187"/>
    <lineage>
        <taxon>Eukaryota</taxon>
        <taxon>Fungi</taxon>
        <taxon>Dikarya</taxon>
        <taxon>Ascomycota</taxon>
        <taxon>Pezizomycotina</taxon>
        <taxon>Sordariomycetes</taxon>
        <taxon>Hypocreomycetidae</taxon>
        <taxon>Glomerellales</taxon>
        <taxon>Glomerellaceae</taxon>
        <taxon>Colletotrichum</taxon>
    </lineage>
</organism>
<feature type="transmembrane region" description="Helical" evidence="5">
    <location>
        <begin position="440"/>
        <end position="460"/>
    </location>
</feature>
<evidence type="ECO:0000256" key="4">
    <source>
        <dbReference type="ARBA" id="ARBA00023136"/>
    </source>
</evidence>
<sequence length="731" mass="82376">MDSYFWTHVVNQVSHREKAAKHAVLTISSLYEKFKENPMDRLAGEKNLFAVTHYNEAIRHLRVTDNQETVLLVCILFVCIDMLRGECTGAIDHSRHGINILNSVQSKSNFISDHLQPAFCRLGVFPFFFGVRPETFPAINAETAIPNPPFQTIGEVQAALDPLLVRSIRFVRSADDYRLGDELSPKPDAVALQERRNIVLALDAWGSGFCQWKKEKAGKKAERSAGETIFDLHLDKFQKIVDIAREAAKLLQAHRRKQQRPKFTFEMGFSPLLGFVVIKCRSLRLRVAALELTTTLAHEREHSWDNITVLALGRKIIQVEHDLRLEPDDKLTDVVDDGTLPEEGKRIKDSAIQEKETRFVAENDNSITVWKRVPASFTSSAVPTGDFVVTKHITIPGVTNSHVTIPAKTIDIAIPTCVQTVEPDANGYIPPGECGALWNYYPTFAAALVFAVLFAILTGIHVWQIVKHKKRWCWVIVMASIWETLAFVFRAVSTKHQQSNGIYLVFQIFILLAPLWVNAFAYMTLGRMIHYFHPSRSLLRIPASTFAAIFVGLDVISFIVQLVGGGMASPTAPPQEQMRAIHVYMGGIGLQEFFILIFVALALIFQRDMRRLKSFAGREPLKWKPLLWALYFSLGMITVRIIYRLVEFSSGHGVDNQLITHEAYFYALEAVPMFLAIAIFNVVHPANVMNGPESEMPGLVATTKDAFARRRGRIPLKSTEEQELARRSSSP</sequence>
<feature type="transmembrane region" description="Helical" evidence="5">
    <location>
        <begin position="537"/>
        <end position="563"/>
    </location>
</feature>
<comment type="caution">
    <text evidence="6">The sequence shown here is derived from an EMBL/GenBank/DDBJ whole genome shotgun (WGS) entry which is preliminary data.</text>
</comment>
<dbReference type="Proteomes" id="UP000186583">
    <property type="component" value="Unassembled WGS sequence"/>
</dbReference>
<feature type="transmembrane region" description="Helical" evidence="5">
    <location>
        <begin position="504"/>
        <end position="525"/>
    </location>
</feature>
<evidence type="ECO:0000256" key="3">
    <source>
        <dbReference type="ARBA" id="ARBA00022989"/>
    </source>
</evidence>
<dbReference type="EMBL" id="MPGH01000199">
    <property type="protein sequence ID" value="OLN83720.1"/>
    <property type="molecule type" value="Genomic_DNA"/>
</dbReference>
<dbReference type="GO" id="GO:0016020">
    <property type="term" value="C:membrane"/>
    <property type="evidence" value="ECO:0007669"/>
    <property type="project" value="UniProtKB-SubCell"/>
</dbReference>
<evidence type="ECO:0000313" key="6">
    <source>
        <dbReference type="EMBL" id="OLN83720.1"/>
    </source>
</evidence>
<feature type="transmembrane region" description="Helical" evidence="5">
    <location>
        <begin position="626"/>
        <end position="643"/>
    </location>
</feature>
<evidence type="ECO:0000313" key="7">
    <source>
        <dbReference type="Proteomes" id="UP000186583"/>
    </source>
</evidence>
<proteinExistence type="predicted"/>
<dbReference type="STRING" id="708187.A0A1Q8RHB2"/>
<reference evidence="6 7" key="1">
    <citation type="submission" date="2016-11" db="EMBL/GenBank/DDBJ databases">
        <title>Draft Genome Assembly of Colletotrichum chlorophyti a pathogen of herbaceous plants.</title>
        <authorList>
            <person name="Gan P."/>
            <person name="Narusaka M."/>
            <person name="Tsushima A."/>
            <person name="Narusaka Y."/>
            <person name="Takano Y."/>
            <person name="Shirasu K."/>
        </authorList>
    </citation>
    <scope>NUCLEOTIDE SEQUENCE [LARGE SCALE GENOMIC DNA]</scope>
    <source>
        <strain evidence="6 7">NTL11</strain>
    </source>
</reference>
<dbReference type="AlphaFoldDB" id="A0A1Q8RHB2"/>
<keyword evidence="2 5" id="KW-0812">Transmembrane</keyword>
<evidence type="ECO:0000256" key="1">
    <source>
        <dbReference type="ARBA" id="ARBA00004141"/>
    </source>
</evidence>
<feature type="transmembrane region" description="Helical" evidence="5">
    <location>
        <begin position="472"/>
        <end position="492"/>
    </location>
</feature>
<dbReference type="Pfam" id="PF04479">
    <property type="entry name" value="RTA1"/>
    <property type="match status" value="1"/>
</dbReference>
<keyword evidence="4 5" id="KW-0472">Membrane</keyword>
<feature type="transmembrane region" description="Helical" evidence="5">
    <location>
        <begin position="583"/>
        <end position="605"/>
    </location>
</feature>
<comment type="subcellular location">
    <subcellularLocation>
        <location evidence="1">Membrane</location>
        <topology evidence="1">Multi-pass membrane protein</topology>
    </subcellularLocation>
</comment>
<evidence type="ECO:0000256" key="5">
    <source>
        <dbReference type="SAM" id="Phobius"/>
    </source>
</evidence>
<keyword evidence="3 5" id="KW-1133">Transmembrane helix</keyword>
<protein>
    <submittedName>
        <fullName evidence="6">Protein RTA1-like protein 9</fullName>
    </submittedName>
</protein>
<accession>A0A1Q8RHB2</accession>
<evidence type="ECO:0000256" key="2">
    <source>
        <dbReference type="ARBA" id="ARBA00022692"/>
    </source>
</evidence>
<dbReference type="PANTHER" id="PTHR31465:SF15">
    <property type="entry name" value="LIPID TRANSPORTER ATNI-RELATED"/>
    <property type="match status" value="1"/>
</dbReference>